<comment type="caution">
    <text evidence="2">The sequence shown here is derived from an EMBL/GenBank/DDBJ whole genome shotgun (WGS) entry which is preliminary data.</text>
</comment>
<dbReference type="EMBL" id="JBEDUW010000004">
    <property type="protein sequence ID" value="KAK9932220.1"/>
    <property type="molecule type" value="Genomic_DNA"/>
</dbReference>
<dbReference type="AlphaFoldDB" id="A0AAW1X949"/>
<dbReference type="PANTHER" id="PTHR31088:SF6">
    <property type="entry name" value="PHAGE SHOCK PROTEIN A"/>
    <property type="match status" value="1"/>
</dbReference>
<dbReference type="Pfam" id="PF04012">
    <property type="entry name" value="PspA_IM30"/>
    <property type="match status" value="1"/>
</dbReference>
<gene>
    <name evidence="2" type="ORF">M0R45_019466</name>
</gene>
<dbReference type="Proteomes" id="UP001457282">
    <property type="component" value="Unassembled WGS sequence"/>
</dbReference>
<sequence length="149" mass="16293">MATKSQIVFTGLTTMTSSSSSSTTTTTSLSMSYANEDPEKILEQAVLKMNDDLTKMRQASGFSTKLIAGLSVLPLKVLESQKRLENKYRLLGTGTEKHNILAVQKEEEDLACEALKRCKSFPDNANSLKTQLDQQKGVADNLVSNTKVS</sequence>
<accession>A0AAW1X949</accession>
<dbReference type="PANTHER" id="PTHR31088">
    <property type="entry name" value="MEMBRANE-ASSOCIATED PROTEIN VIPP1, CHLOROPLASTIC"/>
    <property type="match status" value="1"/>
</dbReference>
<name>A0AAW1X949_RUBAR</name>
<protein>
    <submittedName>
        <fullName evidence="2">Uncharacterized protein</fullName>
    </submittedName>
</protein>
<organism evidence="2 3">
    <name type="scientific">Rubus argutus</name>
    <name type="common">Southern blackberry</name>
    <dbReference type="NCBI Taxonomy" id="59490"/>
    <lineage>
        <taxon>Eukaryota</taxon>
        <taxon>Viridiplantae</taxon>
        <taxon>Streptophyta</taxon>
        <taxon>Embryophyta</taxon>
        <taxon>Tracheophyta</taxon>
        <taxon>Spermatophyta</taxon>
        <taxon>Magnoliopsida</taxon>
        <taxon>eudicotyledons</taxon>
        <taxon>Gunneridae</taxon>
        <taxon>Pentapetalae</taxon>
        <taxon>rosids</taxon>
        <taxon>fabids</taxon>
        <taxon>Rosales</taxon>
        <taxon>Rosaceae</taxon>
        <taxon>Rosoideae</taxon>
        <taxon>Rosoideae incertae sedis</taxon>
        <taxon>Rubus</taxon>
    </lineage>
</organism>
<evidence type="ECO:0000256" key="1">
    <source>
        <dbReference type="ARBA" id="ARBA00043985"/>
    </source>
</evidence>
<dbReference type="InterPro" id="IPR007157">
    <property type="entry name" value="PspA_VIPP1"/>
</dbReference>
<evidence type="ECO:0000313" key="3">
    <source>
        <dbReference type="Proteomes" id="UP001457282"/>
    </source>
</evidence>
<reference evidence="2 3" key="1">
    <citation type="journal article" date="2023" name="G3 (Bethesda)">
        <title>A chromosome-length genome assembly and annotation of blackberry (Rubus argutus, cv. 'Hillquist').</title>
        <authorList>
            <person name="Bruna T."/>
            <person name="Aryal R."/>
            <person name="Dudchenko O."/>
            <person name="Sargent D.J."/>
            <person name="Mead D."/>
            <person name="Buti M."/>
            <person name="Cavallini A."/>
            <person name="Hytonen T."/>
            <person name="Andres J."/>
            <person name="Pham M."/>
            <person name="Weisz D."/>
            <person name="Mascagni F."/>
            <person name="Usai G."/>
            <person name="Natali L."/>
            <person name="Bassil N."/>
            <person name="Fernandez G.E."/>
            <person name="Lomsadze A."/>
            <person name="Armour M."/>
            <person name="Olukolu B."/>
            <person name="Poorten T."/>
            <person name="Britton C."/>
            <person name="Davik J."/>
            <person name="Ashrafi H."/>
            <person name="Aiden E.L."/>
            <person name="Borodovsky M."/>
            <person name="Worthington M."/>
        </authorList>
    </citation>
    <scope>NUCLEOTIDE SEQUENCE [LARGE SCALE GENOMIC DNA]</scope>
    <source>
        <strain evidence="2">PI 553951</strain>
    </source>
</reference>
<evidence type="ECO:0000313" key="2">
    <source>
        <dbReference type="EMBL" id="KAK9932220.1"/>
    </source>
</evidence>
<proteinExistence type="inferred from homology"/>
<comment type="similarity">
    <text evidence="1">Belongs to the PspA/Vipp/IM30 family.</text>
</comment>
<keyword evidence="3" id="KW-1185">Reference proteome</keyword>